<dbReference type="PANTHER" id="PTHR33542:SF3">
    <property type="entry name" value="SIROHYDROCHLORIN FERROCHELATASE, CHLOROPLASTIC"/>
    <property type="match status" value="1"/>
</dbReference>
<dbReference type="InterPro" id="IPR050963">
    <property type="entry name" value="Sirohydro_Cobaltochel/CbiX"/>
</dbReference>
<keyword evidence="1" id="KW-0479">Metal-binding</keyword>
<organism evidence="3">
    <name type="scientific">mine drainage metagenome</name>
    <dbReference type="NCBI Taxonomy" id="410659"/>
    <lineage>
        <taxon>unclassified sequences</taxon>
        <taxon>metagenomes</taxon>
        <taxon>ecological metagenomes</taxon>
    </lineage>
</organism>
<dbReference type="CDD" id="cd03416">
    <property type="entry name" value="CbiX_SirB_N"/>
    <property type="match status" value="1"/>
</dbReference>
<dbReference type="AlphaFoldDB" id="A0A1J5QMK5"/>
<proteinExistence type="predicted"/>
<dbReference type="GO" id="GO:0016852">
    <property type="term" value="F:sirohydrochlorin cobaltochelatase activity"/>
    <property type="evidence" value="ECO:0007669"/>
    <property type="project" value="UniProtKB-EC"/>
</dbReference>
<gene>
    <name evidence="3" type="primary">cbiX_9</name>
    <name evidence="3" type="ORF">GALL_395570</name>
</gene>
<accession>A0A1J5QMK5</accession>
<sequence length="294" mass="31682">MERATFHGPAAGPALLVVGHGTKSTAGVAQFMDQVDQIRSITDVDVAGGFIELSSPPLTDTVAQLVAAGHRKIVAVPLVLVAAGHSKGDIPAALKRESLRHPGLAFDYGRSLSGHPTILNLLTERLDAVLAANERSDTAVLLVGRGTTDPDANADVARVARLFWEGRSLQMVEPSFVSLAEPSVIRGLERCRLLGARRIVVLPYFLFSGILPDRVIEQALGWGNENDEIELRFAELLGDCLPLAELVLERYAEALAGHVRVNCDTCLYRVALPGFESRVGADQHPHDHPLDHAH</sequence>
<keyword evidence="2 3" id="KW-0456">Lyase</keyword>
<evidence type="ECO:0000256" key="1">
    <source>
        <dbReference type="ARBA" id="ARBA00022723"/>
    </source>
</evidence>
<dbReference type="SUPFAM" id="SSF53800">
    <property type="entry name" value="Chelatase"/>
    <property type="match status" value="1"/>
</dbReference>
<dbReference type="InterPro" id="IPR002762">
    <property type="entry name" value="CbiX-like"/>
</dbReference>
<reference evidence="3" key="1">
    <citation type="submission" date="2016-10" db="EMBL/GenBank/DDBJ databases">
        <title>Sequence of Gallionella enrichment culture.</title>
        <authorList>
            <person name="Poehlein A."/>
            <person name="Muehling M."/>
            <person name="Daniel R."/>
        </authorList>
    </citation>
    <scope>NUCLEOTIDE SEQUENCE</scope>
</reference>
<dbReference type="EMBL" id="MLJW01001346">
    <property type="protein sequence ID" value="OIQ78731.1"/>
    <property type="molecule type" value="Genomic_DNA"/>
</dbReference>
<dbReference type="GO" id="GO:0046872">
    <property type="term" value="F:metal ion binding"/>
    <property type="evidence" value="ECO:0007669"/>
    <property type="project" value="UniProtKB-KW"/>
</dbReference>
<comment type="caution">
    <text evidence="3">The sequence shown here is derived from an EMBL/GenBank/DDBJ whole genome shotgun (WGS) entry which is preliminary data.</text>
</comment>
<evidence type="ECO:0000313" key="3">
    <source>
        <dbReference type="EMBL" id="OIQ78731.1"/>
    </source>
</evidence>
<dbReference type="EC" id="4.99.1.3" evidence="3"/>
<name>A0A1J5QMK5_9ZZZZ</name>
<dbReference type="CDD" id="cd03414">
    <property type="entry name" value="CbiX_SirB_C"/>
    <property type="match status" value="1"/>
</dbReference>
<dbReference type="Pfam" id="PF01903">
    <property type="entry name" value="CbiX"/>
    <property type="match status" value="2"/>
</dbReference>
<dbReference type="Gene3D" id="3.40.50.1400">
    <property type="match status" value="2"/>
</dbReference>
<protein>
    <submittedName>
        <fullName evidence="3">Sirohydrochlorin cobaltochelatase</fullName>
        <ecNumber evidence="3">4.99.1.3</ecNumber>
    </submittedName>
</protein>
<dbReference type="PANTHER" id="PTHR33542">
    <property type="entry name" value="SIROHYDROCHLORIN FERROCHELATASE, CHLOROPLASTIC"/>
    <property type="match status" value="1"/>
</dbReference>
<evidence type="ECO:0000256" key="2">
    <source>
        <dbReference type="ARBA" id="ARBA00023239"/>
    </source>
</evidence>